<reference evidence="1 2" key="1">
    <citation type="journal article" date="2014" name="PLoS Genet.">
        <title>Phylogenetically driven sequencing of extremely halophilic archaea reveals strategies for static and dynamic osmo-response.</title>
        <authorList>
            <person name="Becker E.A."/>
            <person name="Seitzer P.M."/>
            <person name="Tritt A."/>
            <person name="Larsen D."/>
            <person name="Krusor M."/>
            <person name="Yao A.I."/>
            <person name="Wu D."/>
            <person name="Madern D."/>
            <person name="Eisen J.A."/>
            <person name="Darling A.E."/>
            <person name="Facciotti M.T."/>
        </authorList>
    </citation>
    <scope>NUCLEOTIDE SEQUENCE [LARGE SCALE GENOMIC DNA]</scope>
    <source>
        <strain evidence="1 2">DSM 10284</strain>
    </source>
</reference>
<dbReference type="OrthoDB" id="371704at2157"/>
<name>M0ECL9_9EURY</name>
<keyword evidence="2" id="KW-1185">Reference proteome</keyword>
<evidence type="ECO:0000313" key="2">
    <source>
        <dbReference type="Proteomes" id="UP000011509"/>
    </source>
</evidence>
<comment type="caution">
    <text evidence="1">The sequence shown here is derived from an EMBL/GenBank/DDBJ whole genome shotgun (WGS) entry which is preliminary data.</text>
</comment>
<dbReference type="EMBL" id="AOJL01000049">
    <property type="protein sequence ID" value="ELZ45536.1"/>
    <property type="molecule type" value="Genomic_DNA"/>
</dbReference>
<protein>
    <recommendedName>
        <fullName evidence="3">Polysaccharide deacetylase</fullName>
    </recommendedName>
</protein>
<dbReference type="CDD" id="cd10931">
    <property type="entry name" value="CE4_u7"/>
    <property type="match status" value="1"/>
</dbReference>
<dbReference type="Proteomes" id="UP000011509">
    <property type="component" value="Unassembled WGS sequence"/>
</dbReference>
<dbReference type="PATRIC" id="fig|1227466.3.peg.2443"/>
<proteinExistence type="predicted"/>
<dbReference type="AlphaFoldDB" id="M0ECL9"/>
<evidence type="ECO:0000313" key="1">
    <source>
        <dbReference type="EMBL" id="ELZ45536.1"/>
    </source>
</evidence>
<organism evidence="1 2">
    <name type="scientific">Halorubrum coriense DSM 10284</name>
    <dbReference type="NCBI Taxonomy" id="1227466"/>
    <lineage>
        <taxon>Archaea</taxon>
        <taxon>Methanobacteriati</taxon>
        <taxon>Methanobacteriota</taxon>
        <taxon>Stenosarchaea group</taxon>
        <taxon>Halobacteria</taxon>
        <taxon>Halobacteriales</taxon>
        <taxon>Haloferacaceae</taxon>
        <taxon>Halorubrum</taxon>
    </lineage>
</organism>
<accession>M0ECL9</accession>
<dbReference type="RefSeq" id="WP_006113960.1">
    <property type="nucleotide sequence ID" value="NZ_AOJL01000049.1"/>
</dbReference>
<evidence type="ECO:0008006" key="3">
    <source>
        <dbReference type="Google" id="ProtNLM"/>
    </source>
</evidence>
<dbReference type="GO" id="GO:0005975">
    <property type="term" value="P:carbohydrate metabolic process"/>
    <property type="evidence" value="ECO:0007669"/>
    <property type="project" value="InterPro"/>
</dbReference>
<dbReference type="InterPro" id="IPR011330">
    <property type="entry name" value="Glyco_hydro/deAcase_b/a-brl"/>
</dbReference>
<dbReference type="STRING" id="1227466.C464_12202"/>
<dbReference type="SUPFAM" id="SSF88713">
    <property type="entry name" value="Glycoside hydrolase/deacetylase"/>
    <property type="match status" value="1"/>
</dbReference>
<dbReference type="Gene3D" id="3.20.20.370">
    <property type="entry name" value="Glycoside hydrolase/deacetylase"/>
    <property type="match status" value="1"/>
</dbReference>
<gene>
    <name evidence="1" type="ORF">C464_12202</name>
</gene>
<sequence>MSAQRCSVACPGVFDDYEFAVCLTHDVDRVYKTYQSLYYAAAERRLYHLKTLLSGTEPYWQFAEIMALEDRLGVRSSFYFLNEKHLLTDKSPTTWLRPTDWIRYTGHYEIGDPAIVDAIRALDEGGWEVGLHGSYDSYADPERLAWEKQELEGVLGHQVTGGRQHFLNLDGPETWRHHRDVGLRYDASFGSSSTVGFDTPAPVAGTGAEQSATTVPERVGAGVFRPFDDDFLVFPLTVMEAPLVEEAGSVDAAWSKLRQLLADARRRQAVVTALWHPRLFNETEFPGYRRLYERLITEAKSLGAWVGPVEEAYHELVDHPGCTGA</sequence>